<dbReference type="Proteomes" id="UP001159042">
    <property type="component" value="Unassembled WGS sequence"/>
</dbReference>
<reference evidence="2 3" key="1">
    <citation type="journal article" date="2023" name="Insect Mol. Biol.">
        <title>Genome sequencing provides insights into the evolution of gene families encoding plant cell wall-degrading enzymes in longhorned beetles.</title>
        <authorList>
            <person name="Shin N.R."/>
            <person name="Okamura Y."/>
            <person name="Kirsch R."/>
            <person name="Pauchet Y."/>
        </authorList>
    </citation>
    <scope>NUCLEOTIDE SEQUENCE [LARGE SCALE GENOMIC DNA]</scope>
    <source>
        <strain evidence="2">EAD_L_NR</strain>
    </source>
</reference>
<sequence length="148" mass="17559">MEHPETVSCLQNEIKRTKNIISEKNKEVQKKSLQKEELTAKNNENQIKIKECVHKLKKLEDNYNQAKAKKQEYSKGISDNNAYLRDAEVISHKEGLDLERRIKVVQEKKNKLSRCVNTKAQSMFEHEEKQVSYLIDYYHVIYIKQCNF</sequence>
<accession>A0AAV8V5X1</accession>
<feature type="coiled-coil region" evidence="1">
    <location>
        <begin position="7"/>
        <end position="76"/>
    </location>
</feature>
<evidence type="ECO:0000313" key="2">
    <source>
        <dbReference type="EMBL" id="KAJ8909553.1"/>
    </source>
</evidence>
<organism evidence="2 3">
    <name type="scientific">Exocentrus adspersus</name>
    <dbReference type="NCBI Taxonomy" id="1586481"/>
    <lineage>
        <taxon>Eukaryota</taxon>
        <taxon>Metazoa</taxon>
        <taxon>Ecdysozoa</taxon>
        <taxon>Arthropoda</taxon>
        <taxon>Hexapoda</taxon>
        <taxon>Insecta</taxon>
        <taxon>Pterygota</taxon>
        <taxon>Neoptera</taxon>
        <taxon>Endopterygota</taxon>
        <taxon>Coleoptera</taxon>
        <taxon>Polyphaga</taxon>
        <taxon>Cucujiformia</taxon>
        <taxon>Chrysomeloidea</taxon>
        <taxon>Cerambycidae</taxon>
        <taxon>Lamiinae</taxon>
        <taxon>Acanthocinini</taxon>
        <taxon>Exocentrus</taxon>
    </lineage>
</organism>
<evidence type="ECO:0000313" key="3">
    <source>
        <dbReference type="Proteomes" id="UP001159042"/>
    </source>
</evidence>
<keyword evidence="1" id="KW-0175">Coiled coil</keyword>
<protein>
    <submittedName>
        <fullName evidence="2">Uncharacterized protein</fullName>
    </submittedName>
</protein>
<dbReference type="EMBL" id="JANEYG010000503">
    <property type="protein sequence ID" value="KAJ8909553.1"/>
    <property type="molecule type" value="Genomic_DNA"/>
</dbReference>
<proteinExistence type="predicted"/>
<keyword evidence="3" id="KW-1185">Reference proteome</keyword>
<comment type="caution">
    <text evidence="2">The sequence shown here is derived from an EMBL/GenBank/DDBJ whole genome shotgun (WGS) entry which is preliminary data.</text>
</comment>
<gene>
    <name evidence="2" type="ORF">NQ315_003567</name>
</gene>
<dbReference type="AlphaFoldDB" id="A0AAV8V5X1"/>
<evidence type="ECO:0000256" key="1">
    <source>
        <dbReference type="SAM" id="Coils"/>
    </source>
</evidence>
<name>A0AAV8V5X1_9CUCU</name>